<comment type="caution">
    <text evidence="1">The sequence shown here is derived from an EMBL/GenBank/DDBJ whole genome shotgun (WGS) entry which is preliminary data.</text>
</comment>
<dbReference type="InterPro" id="IPR008792">
    <property type="entry name" value="PQQD"/>
</dbReference>
<evidence type="ECO:0000313" key="2">
    <source>
        <dbReference type="Proteomes" id="UP000018896"/>
    </source>
</evidence>
<dbReference type="AlphaFoldDB" id="W4QVN7"/>
<dbReference type="NCBIfam" id="NF033536">
    <property type="entry name" value="lasso_PqqD_Bac"/>
    <property type="match status" value="1"/>
</dbReference>
<dbReference type="Pfam" id="PF05402">
    <property type="entry name" value="PqqD"/>
    <property type="match status" value="1"/>
</dbReference>
<name>W4QVN7_HALA3</name>
<dbReference type="OrthoDB" id="1495225at2"/>
<dbReference type="Proteomes" id="UP000018896">
    <property type="component" value="Unassembled WGS sequence"/>
</dbReference>
<gene>
    <name evidence="1" type="ORF">JCM9157_3084</name>
</gene>
<reference evidence="1 2" key="1">
    <citation type="journal article" date="2014" name="Genome Announc.">
        <title>Draft Genome Sequences of Three Alkaliphilic Bacillus Strains, Bacillus wakoensis JCM 9140T, Bacillus akibai JCM 9157T, and Bacillus hemicellulosilyticus JCM 9152T.</title>
        <authorList>
            <person name="Yuki M."/>
            <person name="Oshima K."/>
            <person name="Suda W."/>
            <person name="Oshida Y."/>
            <person name="Kitamura K."/>
            <person name="Iida T."/>
            <person name="Hattori M."/>
            <person name="Ohkuma M."/>
        </authorList>
    </citation>
    <scope>NUCLEOTIDE SEQUENCE [LARGE SCALE GENOMIC DNA]</scope>
    <source>
        <strain evidence="1 2">JCM 9157</strain>
    </source>
</reference>
<dbReference type="STRING" id="1236973.JCM9157_3084"/>
<evidence type="ECO:0000313" key="1">
    <source>
        <dbReference type="EMBL" id="GAE35942.1"/>
    </source>
</evidence>
<accession>W4QVN7</accession>
<organism evidence="1 2">
    <name type="scientific">Halalkalibacter akibai (strain ATCC 43226 / DSM 21942 / CIP 109018 / JCM 9157 / 1139)</name>
    <name type="common">Bacillus akibai</name>
    <dbReference type="NCBI Taxonomy" id="1236973"/>
    <lineage>
        <taxon>Bacteria</taxon>
        <taxon>Bacillati</taxon>
        <taxon>Bacillota</taxon>
        <taxon>Bacilli</taxon>
        <taxon>Bacillales</taxon>
        <taxon>Bacillaceae</taxon>
        <taxon>Halalkalibacter</taxon>
    </lineage>
</organism>
<sequence length="103" mass="11620">MINQQQLTKDTVIVQVEGNIVSDMDGEKVMLSIQNGKYYNLGEIGGEIWQLITVPISISNVIGQLQAQYEVETAECQEQVTAFVQQLLEEGLIEKKHSVRRLE</sequence>
<keyword evidence="2" id="KW-1185">Reference proteome</keyword>
<dbReference type="Gene3D" id="1.10.10.1150">
    <property type="entry name" value="Coenzyme PQQ synthesis protein D (PqqD)"/>
    <property type="match status" value="1"/>
</dbReference>
<protein>
    <submittedName>
        <fullName evidence="1">Uncharacterized protein</fullName>
    </submittedName>
</protein>
<dbReference type="InterPro" id="IPR041881">
    <property type="entry name" value="PqqD_sf"/>
</dbReference>
<dbReference type="eggNOG" id="ENOG5033BC0">
    <property type="taxonomic scope" value="Bacteria"/>
</dbReference>
<dbReference type="EMBL" id="BAUV01000025">
    <property type="protein sequence ID" value="GAE35942.1"/>
    <property type="molecule type" value="Genomic_DNA"/>
</dbReference>
<proteinExistence type="predicted"/>